<accession>A0A1X6WZW1</accession>
<evidence type="ECO:0000313" key="3">
    <source>
        <dbReference type="Proteomes" id="UP000195981"/>
    </source>
</evidence>
<evidence type="ECO:0000313" key="2">
    <source>
        <dbReference type="EMBL" id="SLM91484.1"/>
    </source>
</evidence>
<feature type="region of interest" description="Disordered" evidence="1">
    <location>
        <begin position="1"/>
        <end position="38"/>
    </location>
</feature>
<dbReference type="Proteomes" id="UP000195981">
    <property type="component" value="Unassembled WGS sequence"/>
</dbReference>
<proteinExistence type="predicted"/>
<reference evidence="2 3" key="1">
    <citation type="submission" date="2017-02" db="EMBL/GenBank/DDBJ databases">
        <authorList>
            <person name="Peterson S.W."/>
        </authorList>
    </citation>
    <scope>NUCLEOTIDE SEQUENCE [LARGE SCALE GENOMIC DNA]</scope>
    <source>
        <strain evidence="2 3">CIP104813</strain>
    </source>
</reference>
<dbReference type="EMBL" id="FWFG01000059">
    <property type="protein sequence ID" value="SLM91484.1"/>
    <property type="molecule type" value="Genomic_DNA"/>
</dbReference>
<protein>
    <submittedName>
        <fullName evidence="2">Uncharacterized protein</fullName>
    </submittedName>
</protein>
<evidence type="ECO:0000256" key="1">
    <source>
        <dbReference type="SAM" id="MobiDB-lite"/>
    </source>
</evidence>
<dbReference type="AlphaFoldDB" id="A0A1X6WZW1"/>
<name>A0A1X6WZW1_9MICO</name>
<sequence>MLDGHAGATRFVDGGRHSDRAASSILRSALQAGQGRAT</sequence>
<keyword evidence="3" id="KW-1185">Reference proteome</keyword>
<gene>
    <name evidence="2" type="ORF">FM110_06620</name>
</gene>
<organism evidence="2 3">
    <name type="scientific">Brachybacterium nesterenkovii</name>
    <dbReference type="NCBI Taxonomy" id="47847"/>
    <lineage>
        <taxon>Bacteria</taxon>
        <taxon>Bacillati</taxon>
        <taxon>Actinomycetota</taxon>
        <taxon>Actinomycetes</taxon>
        <taxon>Micrococcales</taxon>
        <taxon>Dermabacteraceae</taxon>
        <taxon>Brachybacterium</taxon>
    </lineage>
</organism>